<protein>
    <submittedName>
        <fullName evidence="2 3">Transposase</fullName>
    </submittedName>
</protein>
<reference evidence="3" key="2">
    <citation type="submission" date="2020-05" db="UniProtKB">
        <authorList>
            <consortium name="EnsemblMetazoa"/>
        </authorList>
    </citation>
    <scope>IDENTIFICATION</scope>
</reference>
<evidence type="ECO:0000256" key="1">
    <source>
        <dbReference type="SAM" id="MobiDB-lite"/>
    </source>
</evidence>
<accession>A0A084VT12</accession>
<dbReference type="Proteomes" id="UP000030765">
    <property type="component" value="Unassembled WGS sequence"/>
</dbReference>
<feature type="compositionally biased region" description="Basic and acidic residues" evidence="1">
    <location>
        <begin position="8"/>
        <end position="34"/>
    </location>
</feature>
<evidence type="ECO:0000313" key="3">
    <source>
        <dbReference type="EnsemblMetazoa" id="ASIC008564-PA"/>
    </source>
</evidence>
<evidence type="ECO:0000313" key="2">
    <source>
        <dbReference type="EMBL" id="KFB41106.1"/>
    </source>
</evidence>
<dbReference type="AlphaFoldDB" id="A0A084VT12"/>
<feature type="compositionally biased region" description="Basic and acidic residues" evidence="1">
    <location>
        <begin position="43"/>
        <end position="52"/>
    </location>
</feature>
<dbReference type="EnsemblMetazoa" id="ASIC008564-RA">
    <property type="protein sequence ID" value="ASIC008564-PA"/>
    <property type="gene ID" value="ASIC008564"/>
</dbReference>
<evidence type="ECO:0000313" key="4">
    <source>
        <dbReference type="Proteomes" id="UP000030765"/>
    </source>
</evidence>
<organism evidence="2">
    <name type="scientific">Anopheles sinensis</name>
    <name type="common">Mosquito</name>
    <dbReference type="NCBI Taxonomy" id="74873"/>
    <lineage>
        <taxon>Eukaryota</taxon>
        <taxon>Metazoa</taxon>
        <taxon>Ecdysozoa</taxon>
        <taxon>Arthropoda</taxon>
        <taxon>Hexapoda</taxon>
        <taxon>Insecta</taxon>
        <taxon>Pterygota</taxon>
        <taxon>Neoptera</taxon>
        <taxon>Endopterygota</taxon>
        <taxon>Diptera</taxon>
        <taxon>Nematocera</taxon>
        <taxon>Culicoidea</taxon>
        <taxon>Culicidae</taxon>
        <taxon>Anophelinae</taxon>
        <taxon>Anopheles</taxon>
    </lineage>
</organism>
<dbReference type="EMBL" id="KE525057">
    <property type="protein sequence ID" value="KFB41106.1"/>
    <property type="molecule type" value="Genomic_DNA"/>
</dbReference>
<dbReference type="VEuPathDB" id="VectorBase:ASIC008564"/>
<feature type="region of interest" description="Disordered" evidence="1">
    <location>
        <begin position="1"/>
        <end position="55"/>
    </location>
</feature>
<feature type="region of interest" description="Disordered" evidence="1">
    <location>
        <begin position="94"/>
        <end position="115"/>
    </location>
</feature>
<name>A0A084VT12_ANOSI</name>
<feature type="compositionally biased region" description="Polar residues" evidence="1">
    <location>
        <begin position="98"/>
        <end position="115"/>
    </location>
</feature>
<dbReference type="EMBL" id="ATLV01016152">
    <property type="status" value="NOT_ANNOTATED_CDS"/>
    <property type="molecule type" value="Genomic_DNA"/>
</dbReference>
<keyword evidence="4" id="KW-1185">Reference proteome</keyword>
<reference evidence="2 4" key="1">
    <citation type="journal article" date="2014" name="BMC Genomics">
        <title>Genome sequence of Anopheles sinensis provides insight into genetics basis of mosquito competence for malaria parasites.</title>
        <authorList>
            <person name="Zhou D."/>
            <person name="Zhang D."/>
            <person name="Ding G."/>
            <person name="Shi L."/>
            <person name="Hou Q."/>
            <person name="Ye Y."/>
            <person name="Xu Y."/>
            <person name="Zhou H."/>
            <person name="Xiong C."/>
            <person name="Li S."/>
            <person name="Yu J."/>
            <person name="Hong S."/>
            <person name="Yu X."/>
            <person name="Zou P."/>
            <person name="Chen C."/>
            <person name="Chang X."/>
            <person name="Wang W."/>
            <person name="Lv Y."/>
            <person name="Sun Y."/>
            <person name="Ma L."/>
            <person name="Shen B."/>
            <person name="Zhu C."/>
        </authorList>
    </citation>
    <scope>NUCLEOTIDE SEQUENCE [LARGE SCALE GENOMIC DNA]</scope>
</reference>
<gene>
    <name evidence="2" type="ORF">ZHAS_00008564</name>
</gene>
<sequence>MSLITRRKIADDRDRGMRPERGLNRRTIVEDHQLAPESSPGKSCRDAKDAARTNDCNPASAVFDVTTDNGETEMAQVPFRALLRKLPIEQEDNRWGQMESSANATEPTVQNNIEG</sequence>
<proteinExistence type="predicted"/>